<evidence type="ECO:0000313" key="2">
    <source>
        <dbReference type="Proteomes" id="UP001202289"/>
    </source>
</evidence>
<organism evidence="1 2">
    <name type="scientific">Bacillus cytotoxicus</name>
    <dbReference type="NCBI Taxonomy" id="580165"/>
    <lineage>
        <taxon>Bacteria</taxon>
        <taxon>Bacillati</taxon>
        <taxon>Bacillota</taxon>
        <taxon>Bacilli</taxon>
        <taxon>Bacillales</taxon>
        <taxon>Bacillaceae</taxon>
        <taxon>Bacillus</taxon>
        <taxon>Bacillus cereus group</taxon>
    </lineage>
</organism>
<gene>
    <name evidence="1" type="ORF">M3215_20445</name>
</gene>
<reference evidence="1" key="1">
    <citation type="submission" date="2022-05" db="EMBL/GenBank/DDBJ databases">
        <title>Comparative Genomics of Spacecraft Associated Microbes.</title>
        <authorList>
            <person name="Tran M.T."/>
            <person name="Wright A."/>
            <person name="Seuylemezian A."/>
            <person name="Eisen J."/>
            <person name="Coil D."/>
        </authorList>
    </citation>
    <scope>NUCLEOTIDE SEQUENCE</scope>
    <source>
        <strain evidence="1">FAIRING 10M-2.2</strain>
    </source>
</reference>
<sequence>MAVINRKVSKVEPTAGLKPLIIMNEVIVISNVMNKVLFKRAINFFILGVALTVIATIITFMINPNLKEIVEGIGNRLPDKVKESTGIEKAWEYIVNNGFIVPLQMFILALIPIQFLYAINIVLTASLPGILFGIMLQADFKKGVGLIISSIPHYLFEVFALCLFAAILFELNKCIRIKLKIMFKKDKERVSLSKKILEVIKIYIVLTLPIIIIAAFLETYIADIILDLF</sequence>
<evidence type="ECO:0000313" key="1">
    <source>
        <dbReference type="EMBL" id="MCM3738090.1"/>
    </source>
</evidence>
<dbReference type="Proteomes" id="UP001202289">
    <property type="component" value="Unassembled WGS sequence"/>
</dbReference>
<accession>A0ACC6AC04</accession>
<name>A0ACC6AC04_9BACI</name>
<comment type="caution">
    <text evidence="1">The sequence shown here is derived from an EMBL/GenBank/DDBJ whole genome shotgun (WGS) entry which is preliminary data.</text>
</comment>
<proteinExistence type="predicted"/>
<keyword evidence="2" id="KW-1185">Reference proteome</keyword>
<protein>
    <submittedName>
        <fullName evidence="1">Stage II sporulation protein M</fullName>
    </submittedName>
</protein>
<dbReference type="EMBL" id="JAMBOP010000034">
    <property type="protein sequence ID" value="MCM3738090.1"/>
    <property type="molecule type" value="Genomic_DNA"/>
</dbReference>